<dbReference type="PANTHER" id="PTHR13691">
    <property type="entry name" value="RIBOSOMAL PROTEIN L2"/>
    <property type="match status" value="1"/>
</dbReference>
<evidence type="ECO:0000259" key="5">
    <source>
        <dbReference type="SMART" id="SM01382"/>
    </source>
</evidence>
<dbReference type="SMART" id="SM01383">
    <property type="entry name" value="Ribosomal_L2"/>
    <property type="match status" value="1"/>
</dbReference>
<dbReference type="InterPro" id="IPR008991">
    <property type="entry name" value="Translation_prot_SH3-like_sf"/>
</dbReference>
<feature type="region of interest" description="Disordered" evidence="4">
    <location>
        <begin position="378"/>
        <end position="409"/>
    </location>
</feature>
<dbReference type="Gene3D" id="4.10.950.10">
    <property type="entry name" value="Ribosomal protein L2, domain 3"/>
    <property type="match status" value="1"/>
</dbReference>
<feature type="domain" description="Large ribosomal subunit protein uL2 C-terminal" evidence="5">
    <location>
        <begin position="255"/>
        <end position="378"/>
    </location>
</feature>
<evidence type="ECO:0000313" key="7">
    <source>
        <dbReference type="EMBL" id="KZO91298.1"/>
    </source>
</evidence>
<feature type="compositionally biased region" description="Basic residues" evidence="4">
    <location>
        <begin position="1"/>
        <end position="10"/>
    </location>
</feature>
<dbReference type="InterPro" id="IPR014726">
    <property type="entry name" value="Ribosomal_uL2_dom3"/>
</dbReference>
<dbReference type="EMBL" id="KV417325">
    <property type="protein sequence ID" value="KZO91298.1"/>
    <property type="molecule type" value="Genomic_DNA"/>
</dbReference>
<dbReference type="SMART" id="SM01382">
    <property type="entry name" value="Ribosomal_L2_C"/>
    <property type="match status" value="1"/>
</dbReference>
<dbReference type="AlphaFoldDB" id="A0A167H6R7"/>
<feature type="region of interest" description="Disordered" evidence="4">
    <location>
        <begin position="1"/>
        <end position="40"/>
    </location>
</feature>
<evidence type="ECO:0000313" key="8">
    <source>
        <dbReference type="Proteomes" id="UP000076738"/>
    </source>
</evidence>
<dbReference type="InterPro" id="IPR014722">
    <property type="entry name" value="Rib_uL2_dom2"/>
</dbReference>
<sequence length="515" mass="56060">MALAKGRRASRPMNRNTPQKTLGTALRARPSSSRPLSTTSSLYAATAAKQVTRTKKTPFVRIEGPSKAFKPITLGLRYLLPLTVVKRKTGGRNKAGRITASATVIRVEFDPRRSAHVALIRQLNPKTKQIFSYAVTPDGIHAGDVVESYRDGIPDGLVEGFVDLHRRGQTATTEVTEPLPVKGARVPPAEPEEGSVARLEAELAALEAVAEQAALEAAALHVAEEVEDGRMSTRQAGSALDVVAARSRYPTHNEHQAGNVLPLQLLRTGVHVHNISLHSYGPGKLAEVVLHEEDGKYSHVKLQSGDVRKIGQEGCATIERVSSEHWKGRQLGKAGRSRNLGIRSHVRGVAMNAVDHLHRGGRGKSKGNKHPRSIYSWLAKHQRTRKPGPRGNKSANRMAEHERPTGFEKPGGAKRKLFWIQTQFAWYTTFVPAIVTHHLVAASGVPAHRGADSGLILAELRASARQQPSEETQTSLQTCFPGCLLAVSINLLKHLGSLPLLYWGSAADYSFRLSP</sequence>
<dbReference type="GO" id="GO:0003735">
    <property type="term" value="F:structural constituent of ribosome"/>
    <property type="evidence" value="ECO:0007669"/>
    <property type="project" value="InterPro"/>
</dbReference>
<evidence type="ECO:0000256" key="2">
    <source>
        <dbReference type="ARBA" id="ARBA00022980"/>
    </source>
</evidence>
<dbReference type="GO" id="GO:0032543">
    <property type="term" value="P:mitochondrial translation"/>
    <property type="evidence" value="ECO:0007669"/>
    <property type="project" value="TreeGrafter"/>
</dbReference>
<name>A0A167H6R7_CALVF</name>
<feature type="compositionally biased region" description="Polar residues" evidence="4">
    <location>
        <begin position="13"/>
        <end position="22"/>
    </location>
</feature>
<comment type="similarity">
    <text evidence="1">Belongs to the universal ribosomal protein uL2 family.</text>
</comment>
<dbReference type="InterPro" id="IPR022669">
    <property type="entry name" value="Ribosomal_uL2_C"/>
</dbReference>
<evidence type="ECO:0000256" key="4">
    <source>
        <dbReference type="SAM" id="MobiDB-lite"/>
    </source>
</evidence>
<evidence type="ECO:0000256" key="3">
    <source>
        <dbReference type="ARBA" id="ARBA00023274"/>
    </source>
</evidence>
<dbReference type="OrthoDB" id="268576at2759"/>
<dbReference type="GO" id="GO:0003723">
    <property type="term" value="F:RNA binding"/>
    <property type="evidence" value="ECO:0007669"/>
    <property type="project" value="TreeGrafter"/>
</dbReference>
<dbReference type="InterPro" id="IPR002171">
    <property type="entry name" value="Ribosomal_uL2"/>
</dbReference>
<dbReference type="SUPFAM" id="SSF50249">
    <property type="entry name" value="Nucleic acid-binding proteins"/>
    <property type="match status" value="1"/>
</dbReference>
<feature type="compositionally biased region" description="Low complexity" evidence="4">
    <location>
        <begin position="24"/>
        <end position="40"/>
    </location>
</feature>
<dbReference type="STRING" id="1330018.A0A167H6R7"/>
<evidence type="ECO:0000256" key="1">
    <source>
        <dbReference type="ARBA" id="ARBA00005636"/>
    </source>
</evidence>
<evidence type="ECO:0000259" key="6">
    <source>
        <dbReference type="SMART" id="SM01383"/>
    </source>
</evidence>
<dbReference type="Pfam" id="PF03947">
    <property type="entry name" value="Ribosomal_L2_C"/>
    <property type="match status" value="1"/>
</dbReference>
<dbReference type="Gene3D" id="2.30.30.30">
    <property type="match status" value="1"/>
</dbReference>
<reference evidence="7 8" key="1">
    <citation type="journal article" date="2016" name="Mol. Biol. Evol.">
        <title>Comparative Genomics of Early-Diverging Mushroom-Forming Fungi Provides Insights into the Origins of Lignocellulose Decay Capabilities.</title>
        <authorList>
            <person name="Nagy L.G."/>
            <person name="Riley R."/>
            <person name="Tritt A."/>
            <person name="Adam C."/>
            <person name="Daum C."/>
            <person name="Floudas D."/>
            <person name="Sun H."/>
            <person name="Yadav J.S."/>
            <person name="Pangilinan J."/>
            <person name="Larsson K.H."/>
            <person name="Matsuura K."/>
            <person name="Barry K."/>
            <person name="Labutti K."/>
            <person name="Kuo R."/>
            <person name="Ohm R.A."/>
            <person name="Bhattacharya S.S."/>
            <person name="Shirouzu T."/>
            <person name="Yoshinaga Y."/>
            <person name="Martin F.M."/>
            <person name="Grigoriev I.V."/>
            <person name="Hibbett D.S."/>
        </authorList>
    </citation>
    <scope>NUCLEOTIDE SEQUENCE [LARGE SCALE GENOMIC DNA]</scope>
    <source>
        <strain evidence="7 8">TUFC12733</strain>
    </source>
</reference>
<organism evidence="7 8">
    <name type="scientific">Calocera viscosa (strain TUFC12733)</name>
    <dbReference type="NCBI Taxonomy" id="1330018"/>
    <lineage>
        <taxon>Eukaryota</taxon>
        <taxon>Fungi</taxon>
        <taxon>Dikarya</taxon>
        <taxon>Basidiomycota</taxon>
        <taxon>Agaricomycotina</taxon>
        <taxon>Dacrymycetes</taxon>
        <taxon>Dacrymycetales</taxon>
        <taxon>Dacrymycetaceae</taxon>
        <taxon>Calocera</taxon>
    </lineage>
</organism>
<dbReference type="Pfam" id="PF00181">
    <property type="entry name" value="Ribosomal_L2_N"/>
    <property type="match status" value="1"/>
</dbReference>
<dbReference type="PANTHER" id="PTHR13691:SF5">
    <property type="entry name" value="LARGE RIBOSOMAL SUBUNIT PROTEIN UL2M"/>
    <property type="match status" value="1"/>
</dbReference>
<keyword evidence="2" id="KW-0689">Ribosomal protein</keyword>
<dbReference type="Proteomes" id="UP000076738">
    <property type="component" value="Unassembled WGS sequence"/>
</dbReference>
<feature type="domain" description="Large ribosomal subunit protein uL2 RNA-binding" evidence="6">
    <location>
        <begin position="91"/>
        <end position="148"/>
    </location>
</feature>
<dbReference type="Gene3D" id="2.40.50.140">
    <property type="entry name" value="Nucleic acid-binding proteins"/>
    <property type="match status" value="1"/>
</dbReference>
<keyword evidence="8" id="KW-1185">Reference proteome</keyword>
<dbReference type="InterPro" id="IPR012340">
    <property type="entry name" value="NA-bd_OB-fold"/>
</dbReference>
<dbReference type="InterPro" id="IPR022666">
    <property type="entry name" value="Ribosomal_uL2_RNA-bd_dom"/>
</dbReference>
<protein>
    <submittedName>
        <fullName evidence="7">Uncharacterized protein</fullName>
    </submittedName>
</protein>
<gene>
    <name evidence="7" type="ORF">CALVIDRAFT_530905</name>
</gene>
<keyword evidence="3" id="KW-0687">Ribonucleoprotein</keyword>
<dbReference type="SUPFAM" id="SSF50104">
    <property type="entry name" value="Translation proteins SH3-like domain"/>
    <property type="match status" value="1"/>
</dbReference>
<proteinExistence type="inferred from homology"/>
<dbReference type="GO" id="GO:0005762">
    <property type="term" value="C:mitochondrial large ribosomal subunit"/>
    <property type="evidence" value="ECO:0007669"/>
    <property type="project" value="TreeGrafter"/>
</dbReference>
<accession>A0A167H6R7</accession>